<organism evidence="1">
    <name type="scientific">Anguilla anguilla</name>
    <name type="common">European freshwater eel</name>
    <name type="synonym">Muraena anguilla</name>
    <dbReference type="NCBI Taxonomy" id="7936"/>
    <lineage>
        <taxon>Eukaryota</taxon>
        <taxon>Metazoa</taxon>
        <taxon>Chordata</taxon>
        <taxon>Craniata</taxon>
        <taxon>Vertebrata</taxon>
        <taxon>Euteleostomi</taxon>
        <taxon>Actinopterygii</taxon>
        <taxon>Neopterygii</taxon>
        <taxon>Teleostei</taxon>
        <taxon>Anguilliformes</taxon>
        <taxon>Anguillidae</taxon>
        <taxon>Anguilla</taxon>
    </lineage>
</organism>
<proteinExistence type="predicted"/>
<dbReference type="EMBL" id="GBXM01065507">
    <property type="protein sequence ID" value="JAH43070.1"/>
    <property type="molecule type" value="Transcribed_RNA"/>
</dbReference>
<reference evidence="1" key="1">
    <citation type="submission" date="2014-11" db="EMBL/GenBank/DDBJ databases">
        <authorList>
            <person name="Amaro Gonzalez C."/>
        </authorList>
    </citation>
    <scope>NUCLEOTIDE SEQUENCE</scope>
</reference>
<protein>
    <submittedName>
        <fullName evidence="1">Uncharacterized protein</fullName>
    </submittedName>
</protein>
<accession>A0A0E9SQX1</accession>
<evidence type="ECO:0000313" key="1">
    <source>
        <dbReference type="EMBL" id="JAH43070.1"/>
    </source>
</evidence>
<dbReference type="AlphaFoldDB" id="A0A0E9SQX1"/>
<sequence>MSPDPMYSVYALCSLKGHLL</sequence>
<reference evidence="1" key="2">
    <citation type="journal article" date="2015" name="Fish Shellfish Immunol.">
        <title>Early steps in the European eel (Anguilla anguilla)-Vibrio vulnificus interaction in the gills: Role of the RtxA13 toxin.</title>
        <authorList>
            <person name="Callol A."/>
            <person name="Pajuelo D."/>
            <person name="Ebbesson L."/>
            <person name="Teles M."/>
            <person name="MacKenzie S."/>
            <person name="Amaro C."/>
        </authorList>
    </citation>
    <scope>NUCLEOTIDE SEQUENCE</scope>
</reference>
<name>A0A0E9SQX1_ANGAN</name>